<protein>
    <submittedName>
        <fullName evidence="3">Uncharacterized protein</fullName>
    </submittedName>
</protein>
<reference evidence="3" key="1">
    <citation type="submission" date="2025-05" db="UniProtKB">
        <authorList>
            <consortium name="Ensembl"/>
        </authorList>
    </citation>
    <scope>IDENTIFICATION</scope>
</reference>
<dbReference type="InterPro" id="IPR029201">
    <property type="entry name" value="Jiraiya"/>
</dbReference>
<evidence type="ECO:0000313" key="3">
    <source>
        <dbReference type="Ensembl" id="ENSEBUP00000004246.1"/>
    </source>
</evidence>
<dbReference type="AlphaFoldDB" id="A0A8C4ND39"/>
<proteinExistence type="predicted"/>
<dbReference type="Proteomes" id="UP000694388">
    <property type="component" value="Unplaced"/>
</dbReference>
<evidence type="ECO:0000313" key="4">
    <source>
        <dbReference type="Proteomes" id="UP000694388"/>
    </source>
</evidence>
<feature type="compositionally biased region" description="Basic and acidic residues" evidence="1">
    <location>
        <begin position="280"/>
        <end position="291"/>
    </location>
</feature>
<keyword evidence="2" id="KW-0812">Transmembrane</keyword>
<sequence>MPRRGRKADRPGHSHGPAAATSRGSVATALAGLGLMGGLAAASSLPCLALLLYLSRAVEVAPEEAQRMPWEDGHRRLLAAAAAGLAALGLGLGLACGALAAALSLLAAALHGPGCEGARARRFLKDAGFARCLALTCFSLSLFSCLAALAVYCFLFFEPIIAMVCAAGLGCGALAAAVGLIQGLLAAQRAPPDLTLGNPHLIASPQSPPHPGWSERAGYLPPSYECSAGPPGSWDTFPCADGLAGAGHSGKSHTGNGSSFERPTRARQRSTSDGGLSRGPSRESRPHRTREPPPGAHDPRLWMSVTQEVKAMTTSSSGQQQQQQTSQRRRETEANNTTLV</sequence>
<feature type="region of interest" description="Disordered" evidence="1">
    <location>
        <begin position="245"/>
        <end position="340"/>
    </location>
</feature>
<accession>A0A8C4ND39</accession>
<dbReference type="Ensembl" id="ENSEBUT00000004671.1">
    <property type="protein sequence ID" value="ENSEBUP00000004246.1"/>
    <property type="gene ID" value="ENSEBUG00000003015.1"/>
</dbReference>
<keyword evidence="2" id="KW-1133">Transmembrane helix</keyword>
<dbReference type="Ensembl" id="ENSEBUT00000004704.1">
    <property type="protein sequence ID" value="ENSEBUP00000004277.1"/>
    <property type="gene ID" value="ENSEBUG00000003015.1"/>
</dbReference>
<keyword evidence="4" id="KW-1185">Reference proteome</keyword>
<feature type="region of interest" description="Disordered" evidence="1">
    <location>
        <begin position="1"/>
        <end position="21"/>
    </location>
</feature>
<feature type="compositionally biased region" description="Polar residues" evidence="1">
    <location>
        <begin position="252"/>
        <end position="261"/>
    </location>
</feature>
<feature type="transmembrane region" description="Helical" evidence="2">
    <location>
        <begin position="132"/>
        <end position="154"/>
    </location>
</feature>
<evidence type="ECO:0000256" key="2">
    <source>
        <dbReference type="SAM" id="Phobius"/>
    </source>
</evidence>
<feature type="transmembrane region" description="Helical" evidence="2">
    <location>
        <begin position="30"/>
        <end position="54"/>
    </location>
</feature>
<organism evidence="3 4">
    <name type="scientific">Eptatretus burgeri</name>
    <name type="common">Inshore hagfish</name>
    <dbReference type="NCBI Taxonomy" id="7764"/>
    <lineage>
        <taxon>Eukaryota</taxon>
        <taxon>Metazoa</taxon>
        <taxon>Chordata</taxon>
        <taxon>Craniata</taxon>
        <taxon>Vertebrata</taxon>
        <taxon>Cyclostomata</taxon>
        <taxon>Myxini</taxon>
        <taxon>Myxiniformes</taxon>
        <taxon>Myxinidae</taxon>
        <taxon>Eptatretinae</taxon>
        <taxon>Eptatretus</taxon>
    </lineage>
</organism>
<name>A0A8C4ND39_EPTBU</name>
<dbReference type="Pfam" id="PF15038">
    <property type="entry name" value="Jiraiya"/>
    <property type="match status" value="1"/>
</dbReference>
<feature type="compositionally biased region" description="Low complexity" evidence="1">
    <location>
        <begin position="313"/>
        <end position="326"/>
    </location>
</feature>
<keyword evidence="2" id="KW-0472">Membrane</keyword>
<evidence type="ECO:0000256" key="1">
    <source>
        <dbReference type="SAM" id="MobiDB-lite"/>
    </source>
</evidence>
<feature type="transmembrane region" description="Helical" evidence="2">
    <location>
        <begin position="160"/>
        <end position="181"/>
    </location>
</feature>
<feature type="transmembrane region" description="Helical" evidence="2">
    <location>
        <begin position="78"/>
        <end position="111"/>
    </location>
</feature>